<gene>
    <name evidence="2" type="ORF">BBH99_04360</name>
    <name evidence="3" type="ORF">SAMN05444407_10149</name>
</gene>
<keyword evidence="4" id="KW-1185">Reference proteome</keyword>
<name>A0A1M6V2X5_9FLAO</name>
<evidence type="ECO:0000313" key="3">
    <source>
        <dbReference type="EMBL" id="SHK75788.1"/>
    </source>
</evidence>
<dbReference type="PANTHER" id="PTHR40606">
    <property type="match status" value="1"/>
</dbReference>
<dbReference type="SUPFAM" id="SSF160113">
    <property type="entry name" value="YegP-like"/>
    <property type="match status" value="2"/>
</dbReference>
<reference evidence="2 4" key="1">
    <citation type="submission" date="2016-07" db="EMBL/GenBank/DDBJ databases">
        <authorList>
            <person name="Jeong J.-J."/>
            <person name="Kim D.W."/>
            <person name="Sang M.K."/>
            <person name="Choi I.-G."/>
            <person name="Kim K.D."/>
        </authorList>
    </citation>
    <scope>NUCLEOTIDE SEQUENCE [LARGE SCALE GENOMIC DNA]</scope>
    <source>
        <strain evidence="2 4">C-26</strain>
    </source>
</reference>
<protein>
    <recommendedName>
        <fullName evidence="1">DUF1508 domain-containing protein</fullName>
    </recommendedName>
</protein>
<dbReference type="RefSeq" id="WP_066691150.1">
    <property type="nucleotide sequence ID" value="NZ_FRBM01000001.1"/>
</dbReference>
<dbReference type="Proteomes" id="UP000093508">
    <property type="component" value="Unassembled WGS sequence"/>
</dbReference>
<proteinExistence type="predicted"/>
<reference evidence="3 5" key="2">
    <citation type="submission" date="2016-11" db="EMBL/GenBank/DDBJ databases">
        <authorList>
            <person name="Jaros S."/>
            <person name="Januszkiewicz K."/>
            <person name="Wedrychowicz H."/>
        </authorList>
    </citation>
    <scope>NUCLEOTIDE SEQUENCE [LARGE SCALE GENOMIC DNA]</scope>
    <source>
        <strain evidence="3 5">DSM 27621</strain>
    </source>
</reference>
<dbReference type="EMBL" id="FRBM01000001">
    <property type="protein sequence ID" value="SHK75788.1"/>
    <property type="molecule type" value="Genomic_DNA"/>
</dbReference>
<evidence type="ECO:0000313" key="2">
    <source>
        <dbReference type="EMBL" id="OCA80327.1"/>
    </source>
</evidence>
<accession>A0A1M6V2X5</accession>
<evidence type="ECO:0000313" key="4">
    <source>
        <dbReference type="Proteomes" id="UP000093508"/>
    </source>
</evidence>
<dbReference type="OrthoDB" id="9802792at2"/>
<dbReference type="PANTHER" id="PTHR40606:SF1">
    <property type="entry name" value="UPF0339 PROTEIN YEGP"/>
    <property type="match status" value="1"/>
</dbReference>
<feature type="domain" description="DUF1508" evidence="1">
    <location>
        <begin position="11"/>
        <end position="55"/>
    </location>
</feature>
<dbReference type="InterPro" id="IPR036913">
    <property type="entry name" value="YegP-like_sf"/>
</dbReference>
<organism evidence="3 5">
    <name type="scientific">Chryseobacterium contaminans</name>
    <dbReference type="NCBI Taxonomy" id="1423959"/>
    <lineage>
        <taxon>Bacteria</taxon>
        <taxon>Pseudomonadati</taxon>
        <taxon>Bacteroidota</taxon>
        <taxon>Flavobacteriia</taxon>
        <taxon>Flavobacteriales</taxon>
        <taxon>Weeksellaceae</taxon>
        <taxon>Chryseobacterium group</taxon>
        <taxon>Chryseobacterium</taxon>
    </lineage>
</organism>
<dbReference type="STRING" id="1423959.SAMN05444407_10149"/>
<feature type="domain" description="DUF1508" evidence="1">
    <location>
        <begin position="60"/>
        <end position="107"/>
    </location>
</feature>
<dbReference type="Pfam" id="PF07411">
    <property type="entry name" value="DUF1508"/>
    <property type="match status" value="2"/>
</dbReference>
<sequence>MGKFVITQRINKEYQFNLKAGNGEIILTSEGYVQKASCQKGIESVKINSQDLSKYDRRIAKNGKDYFVLKARNGEIIGNSQMYSSKSGLENGIASVKLNAPTAEIVDETLKN</sequence>
<evidence type="ECO:0000259" key="1">
    <source>
        <dbReference type="Pfam" id="PF07411"/>
    </source>
</evidence>
<dbReference type="Proteomes" id="UP000184069">
    <property type="component" value="Unassembled WGS sequence"/>
</dbReference>
<evidence type="ECO:0000313" key="5">
    <source>
        <dbReference type="Proteomes" id="UP000184069"/>
    </source>
</evidence>
<dbReference type="Gene3D" id="2.30.29.80">
    <property type="match status" value="1"/>
</dbReference>
<dbReference type="InterPro" id="IPR010879">
    <property type="entry name" value="DUF1508"/>
</dbReference>
<dbReference type="EMBL" id="MAYF01000013">
    <property type="protein sequence ID" value="OCA80327.1"/>
    <property type="molecule type" value="Genomic_DNA"/>
</dbReference>
<dbReference type="InterPro" id="IPR051141">
    <property type="entry name" value="UPF0339_domain"/>
</dbReference>
<dbReference type="AlphaFoldDB" id="A0A1M6V2X5"/>